<dbReference type="Pfam" id="PF13020">
    <property type="entry name" value="NOV_C"/>
    <property type="match status" value="1"/>
</dbReference>
<protein>
    <recommendedName>
        <fullName evidence="2">Protein NO VEIN C-terminal domain-containing protein</fullName>
    </recommendedName>
</protein>
<keyword evidence="4" id="KW-1185">Reference proteome</keyword>
<dbReference type="Proteomes" id="UP000198508">
    <property type="component" value="Unassembled WGS sequence"/>
</dbReference>
<feature type="domain" description="Protein NO VEIN C-terminal" evidence="2">
    <location>
        <begin position="1064"/>
        <end position="1132"/>
    </location>
</feature>
<feature type="region of interest" description="Disordered" evidence="1">
    <location>
        <begin position="589"/>
        <end position="612"/>
    </location>
</feature>
<organism evidence="3 4">
    <name type="scientific">Enterocloster lavalensis</name>
    <dbReference type="NCBI Taxonomy" id="460384"/>
    <lineage>
        <taxon>Bacteria</taxon>
        <taxon>Bacillati</taxon>
        <taxon>Bacillota</taxon>
        <taxon>Clostridia</taxon>
        <taxon>Lachnospirales</taxon>
        <taxon>Lachnospiraceae</taxon>
        <taxon>Enterocloster</taxon>
    </lineage>
</organism>
<dbReference type="GeneID" id="93281697"/>
<evidence type="ECO:0000256" key="1">
    <source>
        <dbReference type="SAM" id="MobiDB-lite"/>
    </source>
</evidence>
<proteinExistence type="predicted"/>
<evidence type="ECO:0000313" key="3">
    <source>
        <dbReference type="EMBL" id="SET72633.1"/>
    </source>
</evidence>
<dbReference type="SUPFAM" id="SSF55874">
    <property type="entry name" value="ATPase domain of HSP90 chaperone/DNA topoisomerase II/histidine kinase"/>
    <property type="match status" value="1"/>
</dbReference>
<evidence type="ECO:0000313" key="4">
    <source>
        <dbReference type="Proteomes" id="UP000198508"/>
    </source>
</evidence>
<dbReference type="RefSeq" id="WP_092364390.1">
    <property type="nucleotide sequence ID" value="NZ_DAINWJ010000010.1"/>
</dbReference>
<sequence length="1161" mass="130181">MSYSKLFEQNRVRIHRKAVSTKILDSIHRLMMEVNENSPRRWVWELIQNAGDAAQGEEVEIFIHLKRDGEGWRLEFSHSGRPFNVLTLTSLVNQVSGKERGPREEGRESTGRFGTGFMTTHLLSRKVEVRSVIQEEGEDCKRFRILLDRSGTTLREIEEGLDLALRELEGLDLVPDCRDLREGELNTVFSYLLDKRGVETALAGIRDLKENVHYMLAFGVGVRGIRLRDEWNGEDVRYRRIGMEEMRREAECQPSEAEFWPGRLSSGMYMAVTECCERVGEGEDRTMWNPGKTAQRRYYLTASGAGVQTAVRVQADRNLRPVRVMGPGSGCARLFCCFPLIGTEAFPFPAVVNSTAFEPTEPRDGIYLTARDIPEVRQNERLLGEAGRQLEQLADCLAGWGTGELFRLLQIPPVPERVWLSGPWIAGKLNGLRFRLCRKPLFTDAEGRRIPVLGPMGEAAVCVPAFGPDYPELTKELWELLRRRNDQKPLPDKEELHYWEELLPECRVNAEQILKQLCSWGKLDILAARLRQEEATAVSSALPVDAAVSSALPAVPAVSSAPPAAAAVSSARPVAAAVSSAPPVAAAVSSPRPADLTASSPHPAGSPTPSPRLAQAKRWLKAFRDLIKQDPALYRGVAAGEYNIFLNREGGLIGAAAARRAGAIPQGLFQAAVKVGVPLEKTVLDPELDDPDLLIRELSVAEVAELVNDRLYYYGMGEQSTYRQAILTVAALRDESAESAGQRRELYQVCQAFFGDSMPEAVDIPVQGVRLWWKSDEFALRMILDTLSGENRVGRELPEIAARLNRTEEETLAWYSRLAELAWRVGGDSLVHYRKRRGGVFPNQKGMLCRPWNLWLDGGVDETVKEVAGDLGLDLKGTLAGFKCRVPVMPVMEKEAASRQLEDRIMEELESPSRKREEGRRQSLHRLFEWMQGNPAEAAAQFKRLYPKRFLLCDQGYLESRDRKAARLDRLLELAGAARLEQLEFLLQAGDGGTDVDPEWEFAGLPDTEARERREAGEWGERFVRDYLVRRFQDKGARLVEQDGQSAMLIPDGPGEERLEVRLMDTAHHKQSGFDIGILKNGELWEYYEVKSTRGGSFSNMNLSRSQAARAFANPGRYHLAAVFYAKTEQAYVKIFCWGEEPQAGMETDFETRDPFMASGS</sequence>
<dbReference type="AlphaFoldDB" id="A0A1I0GNM2"/>
<reference evidence="4" key="1">
    <citation type="submission" date="2016-10" db="EMBL/GenBank/DDBJ databases">
        <authorList>
            <person name="Varghese N."/>
            <person name="Submissions S."/>
        </authorList>
    </citation>
    <scope>NUCLEOTIDE SEQUENCE [LARGE SCALE GENOMIC DNA]</scope>
    <source>
        <strain evidence="4">NLAE-zl-G277</strain>
    </source>
</reference>
<name>A0A1I0GNM2_9FIRM</name>
<dbReference type="InterPro" id="IPR024975">
    <property type="entry name" value="NOV_C"/>
</dbReference>
<gene>
    <name evidence="3" type="ORF">SAMN05216313_112114</name>
</gene>
<accession>A0A1I0GNM2</accession>
<dbReference type="NCBIfam" id="NF047352">
    <property type="entry name" value="P_loop_sacsin"/>
    <property type="match status" value="1"/>
</dbReference>
<dbReference type="InterPro" id="IPR036890">
    <property type="entry name" value="HATPase_C_sf"/>
</dbReference>
<evidence type="ECO:0000259" key="2">
    <source>
        <dbReference type="Pfam" id="PF13020"/>
    </source>
</evidence>
<dbReference type="STRING" id="460384.SAMN05216313_112114"/>
<dbReference type="Gene3D" id="3.30.565.10">
    <property type="entry name" value="Histidine kinase-like ATPase, C-terminal domain"/>
    <property type="match status" value="1"/>
</dbReference>
<dbReference type="EMBL" id="FOIM01000012">
    <property type="protein sequence ID" value="SET72633.1"/>
    <property type="molecule type" value="Genomic_DNA"/>
</dbReference>